<accession>A0A2G4SET8</accession>
<gene>
    <name evidence="1" type="ORF">RHIMIDRAFT_316876</name>
</gene>
<dbReference type="AlphaFoldDB" id="A0A2G4SET8"/>
<dbReference type="RefSeq" id="XP_023461011.1">
    <property type="nucleotide sequence ID" value="XM_023615081.1"/>
</dbReference>
<evidence type="ECO:0000313" key="2">
    <source>
        <dbReference type="Proteomes" id="UP000242254"/>
    </source>
</evidence>
<dbReference type="Proteomes" id="UP000242254">
    <property type="component" value="Unassembled WGS sequence"/>
</dbReference>
<evidence type="ECO:0000313" key="1">
    <source>
        <dbReference type="EMBL" id="PHZ07303.1"/>
    </source>
</evidence>
<dbReference type="EMBL" id="KZ303881">
    <property type="protein sequence ID" value="PHZ07303.1"/>
    <property type="molecule type" value="Genomic_DNA"/>
</dbReference>
<proteinExistence type="predicted"/>
<dbReference type="GeneID" id="35446070"/>
<sequence>MARAGASNQSMRDLISKMKDEPFGVRLECGFVASNWDRVLHSLLEQYRGTELQSCIQWHPSRVFWNLVLDRLNALVAVADSMRTQKELLYTVPSFTGFAFVVYMLSSLSQRPSDWSHLSPVKDKLKEFSCPRPSLLFVPGRFKRTDDKQHWYGTVSMRKALSSIYGNKLLRRILEDSVHTESVDSTVTSGSSVFHVVAPTPLILESGWEFFWLAVLYFKAYGPSTACVAPFTQLLLKELLSKANILDKFTKDLDSVQQAHQLGHSFFKDLSNLDLYFKAISYLVPTYLFPDCFYIMPSTNPKFKIEKYLFPSFDAIKTDNEAAVAVMQRRYCWRKYEFRAAYITLCINHPEFEQELVKFRDKVLKYIYENYEFVPNLAKDSIWSTSYGYEIVKIVK</sequence>
<dbReference type="STRING" id="1340429.A0A2G4SET8"/>
<protein>
    <submittedName>
        <fullName evidence="1">Uncharacterized protein</fullName>
    </submittedName>
</protein>
<name>A0A2G4SET8_RHIZD</name>
<reference evidence="1 2" key="1">
    <citation type="journal article" date="2016" name="Proc. Natl. Acad. Sci. U.S.A.">
        <title>Lipid metabolic changes in an early divergent fungus govern the establishment of a mutualistic symbiosis with endobacteria.</title>
        <authorList>
            <person name="Lastovetsky O.A."/>
            <person name="Gaspar M.L."/>
            <person name="Mondo S.J."/>
            <person name="LaButti K.M."/>
            <person name="Sandor L."/>
            <person name="Grigoriev I.V."/>
            <person name="Henry S.A."/>
            <person name="Pawlowska T.E."/>
        </authorList>
    </citation>
    <scope>NUCLEOTIDE SEQUENCE [LARGE SCALE GENOMIC DNA]</scope>
    <source>
        <strain evidence="1 2">ATCC 52813</strain>
    </source>
</reference>
<keyword evidence="2" id="KW-1185">Reference proteome</keyword>
<organism evidence="1 2">
    <name type="scientific">Rhizopus microsporus ATCC 52813</name>
    <dbReference type="NCBI Taxonomy" id="1340429"/>
    <lineage>
        <taxon>Eukaryota</taxon>
        <taxon>Fungi</taxon>
        <taxon>Fungi incertae sedis</taxon>
        <taxon>Mucoromycota</taxon>
        <taxon>Mucoromycotina</taxon>
        <taxon>Mucoromycetes</taxon>
        <taxon>Mucorales</taxon>
        <taxon>Mucorineae</taxon>
        <taxon>Rhizopodaceae</taxon>
        <taxon>Rhizopus</taxon>
    </lineage>
</organism>